<evidence type="ECO:0000256" key="8">
    <source>
        <dbReference type="SAM" id="MobiDB-lite"/>
    </source>
</evidence>
<dbReference type="Pfam" id="PF00331">
    <property type="entry name" value="Glyco_hydro_10"/>
    <property type="match status" value="1"/>
</dbReference>
<evidence type="ECO:0000256" key="2">
    <source>
        <dbReference type="ARBA" id="ARBA00022801"/>
    </source>
</evidence>
<dbReference type="PANTHER" id="PTHR31490">
    <property type="entry name" value="GLYCOSYL HYDROLASE"/>
    <property type="match status" value="1"/>
</dbReference>
<feature type="compositionally biased region" description="Basic and acidic residues" evidence="8">
    <location>
        <begin position="488"/>
        <end position="501"/>
    </location>
</feature>
<keyword evidence="11" id="KW-1185">Reference proteome</keyword>
<gene>
    <name evidence="10" type="ORF">H8S17_02360</name>
</gene>
<accession>A0A923RRZ2</accession>
<keyword evidence="4 7" id="KW-0326">Glycosidase</keyword>
<dbReference type="Gene3D" id="3.20.20.80">
    <property type="entry name" value="Glycosidases"/>
    <property type="match status" value="1"/>
</dbReference>
<evidence type="ECO:0000259" key="9">
    <source>
        <dbReference type="PROSITE" id="PS51760"/>
    </source>
</evidence>
<reference evidence="10" key="1">
    <citation type="submission" date="2020-08" db="EMBL/GenBank/DDBJ databases">
        <title>Genome public.</title>
        <authorList>
            <person name="Liu C."/>
            <person name="Sun Q."/>
        </authorList>
    </citation>
    <scope>NUCLEOTIDE SEQUENCE</scope>
    <source>
        <strain evidence="10">BX1005</strain>
    </source>
</reference>
<evidence type="ECO:0000313" key="10">
    <source>
        <dbReference type="EMBL" id="MBC5713063.1"/>
    </source>
</evidence>
<evidence type="ECO:0000256" key="1">
    <source>
        <dbReference type="ARBA" id="ARBA00007495"/>
    </source>
</evidence>
<protein>
    <recommendedName>
        <fullName evidence="7">Beta-xylanase</fullName>
        <ecNumber evidence="7">3.2.1.8</ecNumber>
    </recommendedName>
</protein>
<keyword evidence="2 7" id="KW-0378">Hydrolase</keyword>
<feature type="compositionally biased region" description="Basic and acidic residues" evidence="8">
    <location>
        <begin position="463"/>
        <end position="478"/>
    </location>
</feature>
<proteinExistence type="inferred from homology"/>
<keyword evidence="3 7" id="KW-0119">Carbohydrate metabolism</keyword>
<keyword evidence="5 7" id="KW-0624">Polysaccharide degradation</keyword>
<organism evidence="10 11">
    <name type="scientific">Roseburia zhanii</name>
    <dbReference type="NCBI Taxonomy" id="2763064"/>
    <lineage>
        <taxon>Bacteria</taxon>
        <taxon>Bacillati</taxon>
        <taxon>Bacillota</taxon>
        <taxon>Clostridia</taxon>
        <taxon>Lachnospirales</taxon>
        <taxon>Lachnospiraceae</taxon>
        <taxon>Roseburia</taxon>
    </lineage>
</organism>
<evidence type="ECO:0000256" key="7">
    <source>
        <dbReference type="RuleBase" id="RU361174"/>
    </source>
</evidence>
<dbReference type="SUPFAM" id="SSF52058">
    <property type="entry name" value="L domain-like"/>
    <property type="match status" value="1"/>
</dbReference>
<dbReference type="GO" id="GO:0031176">
    <property type="term" value="F:endo-1,4-beta-xylanase activity"/>
    <property type="evidence" value="ECO:0007669"/>
    <property type="project" value="UniProtKB-EC"/>
</dbReference>
<dbReference type="InterPro" id="IPR031158">
    <property type="entry name" value="GH10_AS"/>
</dbReference>
<feature type="domain" description="GH10" evidence="9">
    <location>
        <begin position="38"/>
        <end position="390"/>
    </location>
</feature>
<dbReference type="PROSITE" id="PS51760">
    <property type="entry name" value="GH10_2"/>
    <property type="match status" value="1"/>
</dbReference>
<comment type="catalytic activity">
    <reaction evidence="7">
        <text>Endohydrolysis of (1-&gt;4)-beta-D-xylosidic linkages in xylans.</text>
        <dbReference type="EC" id="3.2.1.8"/>
    </reaction>
</comment>
<dbReference type="InterPro" id="IPR017853">
    <property type="entry name" value="GH"/>
</dbReference>
<evidence type="ECO:0000313" key="11">
    <source>
        <dbReference type="Proteomes" id="UP000606720"/>
    </source>
</evidence>
<evidence type="ECO:0000256" key="3">
    <source>
        <dbReference type="ARBA" id="ARBA00023277"/>
    </source>
</evidence>
<dbReference type="RefSeq" id="WP_186866064.1">
    <property type="nucleotide sequence ID" value="NZ_JACOPH010000001.1"/>
</dbReference>
<dbReference type="AlphaFoldDB" id="A0A923RRZ2"/>
<dbReference type="Gene3D" id="3.80.10.10">
    <property type="entry name" value="Ribonuclease Inhibitor"/>
    <property type="match status" value="1"/>
</dbReference>
<dbReference type="PANTHER" id="PTHR31490:SF90">
    <property type="entry name" value="ENDO-1,4-BETA-XYLANASE A"/>
    <property type="match status" value="1"/>
</dbReference>
<sequence>MKRISRNIQCLLLVVIMTMIAFVTDPMPMMVKAEEISETEETSLKDLYEDAFYMGVAAPDYVIRTEPYKSLVREQFNSMTMENEMKPDYIMDKAASIARLDTYKEHVAVNFNACKNGLDFAKENGISVRGHVLVWHSQTPDWFFYENYDTNGQLAGRDLMLKRMENYIKDVIAYTETNYPGVIYAWDVVNEAIADPWGIGLEAGEASPMRQEDSLWYKTIGKDFVEKAFSYARKYTEEYAPDHKIKLFYNDYNEYFEQKTEGIIQLLTPVRKAGNLDGIGMQSHIDVGWELYGNNGYMTALRKFSEKLGVEIQVTELDIGMSENDTEASQGEYYQEFMEALLAEKYRGADITSVTIWGLSDDLSWRKEKNCLLFRKDLSKKPAYDGLVLAAKKVQPSEKTYRKKAAAVDALIDKIGTVHDTEASKQLIDTARGAYDALNEIEQGFVTKLSVLEQAEAEYKALAEKKSEDTKKPADNKESPSGGTTDTQPDRTTDTQPDRTADVQPDEDMTAHIPIEGGIYTVGKYKYRVIGLKDKTAAVVGTAKKAKTITVKDTVMINNVSFQIVKIEKNAFKGNKKVTAVKIGKNVQTIGANAFHGCTNLKKVTINSRNLRKIEKKAFYACKKLNNIKIISTKLKSVGKKAFKGIKKNAKIDVPDKKEKSYKRLFRIF</sequence>
<dbReference type="EMBL" id="JACOPH010000001">
    <property type="protein sequence ID" value="MBC5713063.1"/>
    <property type="molecule type" value="Genomic_DNA"/>
</dbReference>
<dbReference type="Pfam" id="PF13306">
    <property type="entry name" value="LRR_5"/>
    <property type="match status" value="1"/>
</dbReference>
<dbReference type="Proteomes" id="UP000606720">
    <property type="component" value="Unassembled WGS sequence"/>
</dbReference>
<dbReference type="InterPro" id="IPR032675">
    <property type="entry name" value="LRR_dom_sf"/>
</dbReference>
<dbReference type="InterPro" id="IPR026906">
    <property type="entry name" value="LRR_5"/>
</dbReference>
<evidence type="ECO:0000256" key="5">
    <source>
        <dbReference type="ARBA" id="ARBA00023326"/>
    </source>
</evidence>
<dbReference type="InterPro" id="IPR044846">
    <property type="entry name" value="GH10"/>
</dbReference>
<feature type="region of interest" description="Disordered" evidence="8">
    <location>
        <begin position="463"/>
        <end position="510"/>
    </location>
</feature>
<name>A0A923RRZ2_9FIRM</name>
<comment type="caution">
    <text evidence="10">The sequence shown here is derived from an EMBL/GenBank/DDBJ whole genome shotgun (WGS) entry which is preliminary data.</text>
</comment>
<dbReference type="SMART" id="SM00633">
    <property type="entry name" value="Glyco_10"/>
    <property type="match status" value="1"/>
</dbReference>
<dbReference type="SUPFAM" id="SSF51445">
    <property type="entry name" value="(Trans)glycosidases"/>
    <property type="match status" value="1"/>
</dbReference>
<feature type="active site" description="Nucleophile" evidence="6">
    <location>
        <position position="316"/>
    </location>
</feature>
<evidence type="ECO:0000256" key="4">
    <source>
        <dbReference type="ARBA" id="ARBA00023295"/>
    </source>
</evidence>
<dbReference type="EC" id="3.2.1.8" evidence="7"/>
<evidence type="ECO:0000256" key="6">
    <source>
        <dbReference type="PROSITE-ProRule" id="PRU10061"/>
    </source>
</evidence>
<dbReference type="PRINTS" id="PR00134">
    <property type="entry name" value="GLHYDRLASE10"/>
</dbReference>
<dbReference type="InterPro" id="IPR001000">
    <property type="entry name" value="GH10_dom"/>
</dbReference>
<dbReference type="PROSITE" id="PS00591">
    <property type="entry name" value="GH10_1"/>
    <property type="match status" value="1"/>
</dbReference>
<dbReference type="GO" id="GO:0000272">
    <property type="term" value="P:polysaccharide catabolic process"/>
    <property type="evidence" value="ECO:0007669"/>
    <property type="project" value="UniProtKB-KW"/>
</dbReference>
<comment type="similarity">
    <text evidence="1 7">Belongs to the glycosyl hydrolase 10 (cellulase F) family.</text>
</comment>